<dbReference type="GO" id="GO:0004401">
    <property type="term" value="F:histidinol-phosphatase activity"/>
    <property type="evidence" value="ECO:0007669"/>
    <property type="project" value="UniProtKB-UniRule"/>
</dbReference>
<dbReference type="EC" id="3.1.3.15" evidence="3 8"/>
<dbReference type="NCBIfam" id="NF005596">
    <property type="entry name" value="PRK07328.1"/>
    <property type="match status" value="1"/>
</dbReference>
<comment type="similarity">
    <text evidence="2 8">Belongs to the PHP hydrolase family. HisK subfamily.</text>
</comment>
<evidence type="ECO:0000256" key="4">
    <source>
        <dbReference type="ARBA" id="ARBA00022605"/>
    </source>
</evidence>
<dbReference type="CDD" id="cd12110">
    <property type="entry name" value="PHP_HisPPase_Hisj_like"/>
    <property type="match status" value="1"/>
</dbReference>
<evidence type="ECO:0000256" key="2">
    <source>
        <dbReference type="ARBA" id="ARBA00009152"/>
    </source>
</evidence>
<evidence type="ECO:0000256" key="6">
    <source>
        <dbReference type="ARBA" id="ARBA00023102"/>
    </source>
</evidence>
<gene>
    <name evidence="10" type="ORF">JW984_03190</name>
</gene>
<evidence type="ECO:0000313" key="11">
    <source>
        <dbReference type="Proteomes" id="UP000809273"/>
    </source>
</evidence>
<proteinExistence type="inferred from homology"/>
<accession>A0A9D8KCJ8</accession>
<dbReference type="GO" id="GO:0000105">
    <property type="term" value="P:L-histidine biosynthetic process"/>
    <property type="evidence" value="ECO:0007669"/>
    <property type="project" value="UniProtKB-UniRule"/>
</dbReference>
<dbReference type="Gene3D" id="3.20.20.140">
    <property type="entry name" value="Metal-dependent hydrolases"/>
    <property type="match status" value="1"/>
</dbReference>
<comment type="caution">
    <text evidence="10">The sequence shown here is derived from an EMBL/GenBank/DDBJ whole genome shotgun (WGS) entry which is preliminary data.</text>
</comment>
<dbReference type="PANTHER" id="PTHR21039">
    <property type="entry name" value="HISTIDINOL PHOSPHATASE-RELATED"/>
    <property type="match status" value="1"/>
</dbReference>
<dbReference type="InterPro" id="IPR010140">
    <property type="entry name" value="Histidinol_P_phosphatase_HisJ"/>
</dbReference>
<dbReference type="Proteomes" id="UP000809273">
    <property type="component" value="Unassembled WGS sequence"/>
</dbReference>
<dbReference type="InterPro" id="IPR004013">
    <property type="entry name" value="PHP_dom"/>
</dbReference>
<dbReference type="PANTHER" id="PTHR21039:SF0">
    <property type="entry name" value="HISTIDINOL-PHOSPHATASE"/>
    <property type="match status" value="1"/>
</dbReference>
<dbReference type="InterPro" id="IPR016195">
    <property type="entry name" value="Pol/histidinol_Pase-like"/>
</dbReference>
<keyword evidence="5 8" id="KW-0378">Hydrolase</keyword>
<reference evidence="10" key="1">
    <citation type="journal article" date="2021" name="Environ. Microbiol.">
        <title>Genomic characterization of three novel Desulfobacterota classes expand the metabolic and phylogenetic diversity of the phylum.</title>
        <authorList>
            <person name="Murphy C.L."/>
            <person name="Biggerstaff J."/>
            <person name="Eichhorn A."/>
            <person name="Ewing E."/>
            <person name="Shahan R."/>
            <person name="Soriano D."/>
            <person name="Stewart S."/>
            <person name="VanMol K."/>
            <person name="Walker R."/>
            <person name="Walters P."/>
            <person name="Elshahed M.S."/>
            <person name="Youssef N.H."/>
        </authorList>
    </citation>
    <scope>NUCLEOTIDE SEQUENCE</scope>
    <source>
        <strain evidence="10">Zod_Metabat.24</strain>
    </source>
</reference>
<keyword evidence="4 8" id="KW-0028">Amino-acid biosynthesis</keyword>
<dbReference type="EMBL" id="JAFGIX010000015">
    <property type="protein sequence ID" value="MBN1572184.1"/>
    <property type="molecule type" value="Genomic_DNA"/>
</dbReference>
<dbReference type="Pfam" id="PF02811">
    <property type="entry name" value="PHP"/>
    <property type="match status" value="1"/>
</dbReference>
<comment type="pathway">
    <text evidence="1 8">Amino-acid biosynthesis; L-histidine biosynthesis; L-histidine from 5-phospho-alpha-D-ribose 1-diphosphate: step 8/9.</text>
</comment>
<evidence type="ECO:0000256" key="1">
    <source>
        <dbReference type="ARBA" id="ARBA00004970"/>
    </source>
</evidence>
<evidence type="ECO:0000313" key="10">
    <source>
        <dbReference type="EMBL" id="MBN1572184.1"/>
    </source>
</evidence>
<organism evidence="10 11">
    <name type="scientific">Candidatus Zymogenus saltonus</name>
    <dbReference type="NCBI Taxonomy" id="2844893"/>
    <lineage>
        <taxon>Bacteria</taxon>
        <taxon>Deltaproteobacteria</taxon>
        <taxon>Candidatus Zymogenia</taxon>
        <taxon>Candidatus Zymogeniales</taxon>
        <taxon>Candidatus Zymogenaceae</taxon>
        <taxon>Candidatus Zymogenus</taxon>
    </lineage>
</organism>
<evidence type="ECO:0000256" key="3">
    <source>
        <dbReference type="ARBA" id="ARBA00013085"/>
    </source>
</evidence>
<dbReference type="AlphaFoldDB" id="A0A9D8KCJ8"/>
<keyword evidence="6 8" id="KW-0368">Histidine biosynthesis</keyword>
<evidence type="ECO:0000259" key="9">
    <source>
        <dbReference type="SMART" id="SM00481"/>
    </source>
</evidence>
<dbReference type="SMART" id="SM00481">
    <property type="entry name" value="POLIIIAc"/>
    <property type="match status" value="1"/>
</dbReference>
<sequence length="267" mass="30008">MIDLHIHTKFGDGKDTPADMARAAKGAGINVLGFSEHFPRPPGYDYPAEDFNHTALASRWFDYASEVNRLKASSGDTPKILFGTEIDYLPDEEETLRAGLSAFNFDFIIGSVHMIGKWGFDYNQKEWEGKDIDAIYDAYWENMFKLLKSGLFDFVGHLDIIKVFRDSRPPKRDHTGSAREFLKEVAKRGLTIEINSGGLRKACRELTPSVGLIKEAVALRIPLTLGSDAHRAEDVGYHLPEVIEMIKGFGVREVVFFEKRRPVAVGI</sequence>
<protein>
    <recommendedName>
        <fullName evidence="3 8">Histidinol-phosphatase</fullName>
        <shortName evidence="8">HolPase</shortName>
        <ecNumber evidence="3 8">3.1.3.15</ecNumber>
    </recommendedName>
</protein>
<feature type="domain" description="Polymerase/histidinol phosphatase N-terminal" evidence="9">
    <location>
        <begin position="2"/>
        <end position="90"/>
    </location>
</feature>
<dbReference type="GO" id="GO:0005737">
    <property type="term" value="C:cytoplasm"/>
    <property type="evidence" value="ECO:0007669"/>
    <property type="project" value="TreeGrafter"/>
</dbReference>
<dbReference type="NCBIfam" id="TIGR01856">
    <property type="entry name" value="hisJ_fam"/>
    <property type="match status" value="1"/>
</dbReference>
<reference evidence="10" key="2">
    <citation type="submission" date="2021-01" db="EMBL/GenBank/DDBJ databases">
        <authorList>
            <person name="Hahn C.R."/>
            <person name="Youssef N.H."/>
            <person name="Elshahed M."/>
        </authorList>
    </citation>
    <scope>NUCLEOTIDE SEQUENCE</scope>
    <source>
        <strain evidence="10">Zod_Metabat.24</strain>
    </source>
</reference>
<dbReference type="InterPro" id="IPR003141">
    <property type="entry name" value="Pol/His_phosphatase_N"/>
</dbReference>
<evidence type="ECO:0000256" key="5">
    <source>
        <dbReference type="ARBA" id="ARBA00022801"/>
    </source>
</evidence>
<evidence type="ECO:0000256" key="7">
    <source>
        <dbReference type="ARBA" id="ARBA00049158"/>
    </source>
</evidence>
<evidence type="ECO:0000256" key="8">
    <source>
        <dbReference type="RuleBase" id="RU366003"/>
    </source>
</evidence>
<dbReference type="SUPFAM" id="SSF89550">
    <property type="entry name" value="PHP domain-like"/>
    <property type="match status" value="1"/>
</dbReference>
<name>A0A9D8KCJ8_9DELT</name>
<comment type="catalytic activity">
    <reaction evidence="7 8">
        <text>L-histidinol phosphate + H2O = L-histidinol + phosphate</text>
        <dbReference type="Rhea" id="RHEA:14465"/>
        <dbReference type="ChEBI" id="CHEBI:15377"/>
        <dbReference type="ChEBI" id="CHEBI:43474"/>
        <dbReference type="ChEBI" id="CHEBI:57699"/>
        <dbReference type="ChEBI" id="CHEBI:57980"/>
        <dbReference type="EC" id="3.1.3.15"/>
    </reaction>
</comment>